<accession>A0A4Y9Z7I8</accession>
<keyword evidence="6" id="KW-0752">Steroid biosynthesis</keyword>
<feature type="transmembrane region" description="Helical" evidence="13">
    <location>
        <begin position="86"/>
        <end position="107"/>
    </location>
</feature>
<dbReference type="EMBL" id="SEKV01000002">
    <property type="protein sequence ID" value="TFY69997.1"/>
    <property type="molecule type" value="Genomic_DNA"/>
</dbReference>
<keyword evidence="10 13" id="KW-0472">Membrane</keyword>
<comment type="subcellular location">
    <subcellularLocation>
        <location evidence="1">Endoplasmic reticulum membrane</location>
        <topology evidence="1">Multi-pass membrane protein</topology>
    </subcellularLocation>
</comment>
<dbReference type="GO" id="GO:0005789">
    <property type="term" value="C:endoplasmic reticulum membrane"/>
    <property type="evidence" value="ECO:0007669"/>
    <property type="project" value="UniProtKB-SubCell"/>
</dbReference>
<dbReference type="PANTHER" id="PTHR15451">
    <property type="entry name" value="ERGOSTEROL BIOSYNTHETIC PROTEIN 28-RELATED"/>
    <property type="match status" value="1"/>
</dbReference>
<evidence type="ECO:0000313" key="15">
    <source>
        <dbReference type="Proteomes" id="UP000298390"/>
    </source>
</evidence>
<dbReference type="Proteomes" id="UP000298390">
    <property type="component" value="Unassembled WGS sequence"/>
</dbReference>
<dbReference type="GO" id="GO:0016126">
    <property type="term" value="P:sterol biosynthetic process"/>
    <property type="evidence" value="ECO:0007669"/>
    <property type="project" value="UniProtKB-KW"/>
</dbReference>
<keyword evidence="8" id="KW-0756">Sterol biosynthesis</keyword>
<evidence type="ECO:0000256" key="9">
    <source>
        <dbReference type="ARBA" id="ARBA00023098"/>
    </source>
</evidence>
<keyword evidence="12" id="KW-0753">Steroid metabolism</keyword>
<evidence type="ECO:0000256" key="6">
    <source>
        <dbReference type="ARBA" id="ARBA00022955"/>
    </source>
</evidence>
<dbReference type="Pfam" id="PF03694">
    <property type="entry name" value="Erg28"/>
    <property type="match status" value="1"/>
</dbReference>
<evidence type="ECO:0008006" key="16">
    <source>
        <dbReference type="Google" id="ProtNLM"/>
    </source>
</evidence>
<evidence type="ECO:0000313" key="14">
    <source>
        <dbReference type="EMBL" id="TFY69997.1"/>
    </source>
</evidence>
<organism evidence="14 15">
    <name type="scientific">Rhodofomes roseus</name>
    <dbReference type="NCBI Taxonomy" id="34475"/>
    <lineage>
        <taxon>Eukaryota</taxon>
        <taxon>Fungi</taxon>
        <taxon>Dikarya</taxon>
        <taxon>Basidiomycota</taxon>
        <taxon>Agaricomycotina</taxon>
        <taxon>Agaricomycetes</taxon>
        <taxon>Polyporales</taxon>
        <taxon>Rhodofomes</taxon>
    </lineage>
</organism>
<keyword evidence="11" id="KW-1207">Sterol metabolism</keyword>
<evidence type="ECO:0000256" key="8">
    <source>
        <dbReference type="ARBA" id="ARBA00023011"/>
    </source>
</evidence>
<proteinExistence type="inferred from homology"/>
<keyword evidence="7 13" id="KW-1133">Transmembrane helix</keyword>
<name>A0A4Y9Z7I8_9APHY</name>
<keyword evidence="3" id="KW-0444">Lipid biosynthesis</keyword>
<keyword evidence="5" id="KW-0256">Endoplasmic reticulum</keyword>
<sequence>MAFLDSLLGLLPQAEGWLPTWQLIVAVMAAFNTAQNFATIKLTRRIYNTASQPVTPLQARTFAIWTLTSAAIRLYAAYYINVKPVYDLALFSYLFAFGHFGSEIFFFGNAKLPGPVLSTVIVSTFSLAWMLSQYDFYVRA</sequence>
<evidence type="ECO:0000256" key="7">
    <source>
        <dbReference type="ARBA" id="ARBA00022989"/>
    </source>
</evidence>
<feature type="transmembrane region" description="Helical" evidence="13">
    <location>
        <begin position="20"/>
        <end position="40"/>
    </location>
</feature>
<gene>
    <name evidence="14" type="ORF">EVJ58_g121</name>
</gene>
<evidence type="ECO:0000256" key="13">
    <source>
        <dbReference type="SAM" id="Phobius"/>
    </source>
</evidence>
<dbReference type="InterPro" id="IPR005352">
    <property type="entry name" value="Erg28"/>
</dbReference>
<keyword evidence="4 13" id="KW-0812">Transmembrane</keyword>
<dbReference type="PANTHER" id="PTHR15451:SF19">
    <property type="entry name" value="ERGOSTEROL BIOSYNTHETIC PROTEIN 28 HOMOLOG"/>
    <property type="match status" value="1"/>
</dbReference>
<comment type="similarity">
    <text evidence="2">Belongs to the ERG28 family.</text>
</comment>
<evidence type="ECO:0000256" key="12">
    <source>
        <dbReference type="ARBA" id="ARBA00023221"/>
    </source>
</evidence>
<evidence type="ECO:0000256" key="3">
    <source>
        <dbReference type="ARBA" id="ARBA00022516"/>
    </source>
</evidence>
<evidence type="ECO:0000256" key="4">
    <source>
        <dbReference type="ARBA" id="ARBA00022692"/>
    </source>
</evidence>
<dbReference type="AlphaFoldDB" id="A0A4Y9Z7I8"/>
<protein>
    <recommendedName>
        <fullName evidence="16">Erg28-like protein</fullName>
    </recommendedName>
</protein>
<evidence type="ECO:0000256" key="2">
    <source>
        <dbReference type="ARBA" id="ARBA00005377"/>
    </source>
</evidence>
<keyword evidence="9" id="KW-0443">Lipid metabolism</keyword>
<dbReference type="STRING" id="34475.A0A4Y9Z7I8"/>
<dbReference type="GO" id="GO:0030674">
    <property type="term" value="F:protein-macromolecule adaptor activity"/>
    <property type="evidence" value="ECO:0007669"/>
    <property type="project" value="TreeGrafter"/>
</dbReference>
<feature type="transmembrane region" description="Helical" evidence="13">
    <location>
        <begin position="61"/>
        <end position="80"/>
    </location>
</feature>
<comment type="caution">
    <text evidence="14">The sequence shown here is derived from an EMBL/GenBank/DDBJ whole genome shotgun (WGS) entry which is preliminary data.</text>
</comment>
<evidence type="ECO:0000256" key="5">
    <source>
        <dbReference type="ARBA" id="ARBA00022824"/>
    </source>
</evidence>
<evidence type="ECO:0000256" key="10">
    <source>
        <dbReference type="ARBA" id="ARBA00023136"/>
    </source>
</evidence>
<reference evidence="14 15" key="1">
    <citation type="submission" date="2019-01" db="EMBL/GenBank/DDBJ databases">
        <title>Genome sequencing of the rare red list fungi Fomitopsis rosea.</title>
        <authorList>
            <person name="Buettner E."/>
            <person name="Kellner H."/>
        </authorList>
    </citation>
    <scope>NUCLEOTIDE SEQUENCE [LARGE SCALE GENOMIC DNA]</scope>
    <source>
        <strain evidence="14 15">DSM 105464</strain>
    </source>
</reference>
<evidence type="ECO:0000256" key="1">
    <source>
        <dbReference type="ARBA" id="ARBA00004477"/>
    </source>
</evidence>
<feature type="transmembrane region" description="Helical" evidence="13">
    <location>
        <begin position="114"/>
        <end position="132"/>
    </location>
</feature>
<evidence type="ECO:0000256" key="11">
    <source>
        <dbReference type="ARBA" id="ARBA00023166"/>
    </source>
</evidence>